<protein>
    <submittedName>
        <fullName evidence="1">Uncharacterized protein</fullName>
    </submittedName>
</protein>
<dbReference type="VEuPathDB" id="FungiDB:PNEJI1_002848"/>
<evidence type="ECO:0000313" key="1">
    <source>
        <dbReference type="EMBL" id="CCJ28286.1"/>
    </source>
</evidence>
<gene>
    <name evidence="1" type="ORF">PNEJI1_002848</name>
</gene>
<accession>L0P7A3</accession>
<dbReference type="EMBL" id="CAKM01000051">
    <property type="protein sequence ID" value="CCJ28286.1"/>
    <property type="molecule type" value="Genomic_DNA"/>
</dbReference>
<reference evidence="1 2" key="1">
    <citation type="journal article" date="2012" name="MBio">
        <title>De novo assembly of the Pneumocystis jirovecii genome from a single bronchoalveolar lavage fluid specimen from a patient.</title>
        <authorList>
            <person name="Cisse O.H."/>
            <person name="Pagni M."/>
            <person name="Hauser P.M."/>
        </authorList>
    </citation>
    <scope>NUCLEOTIDE SEQUENCE [LARGE SCALE GENOMIC DNA]</scope>
    <source>
        <strain evidence="1 2">SE8</strain>
    </source>
</reference>
<dbReference type="InParanoid" id="L0P7A3"/>
<sequence length="216" mass="24191">MNTIIFVSKIKPFNTVLLSKHNGTIALSAALSSQVFPSKPIALAFNSSSENSSPFLQYIASKLTTIFSSFLGIGGFSNRFNDSLNILHHEKHFSPTHFPILSHLLVLKLLVNLSSFSESTYTFIRDIPDGFFVLFNCTKLPESLRLDKNFVDRAERIGAKAGELGPLIEGFSTDLFKNSLYLRCKRSNGRAFLSIPSIKYEIKYLPFSSRKFAYSS</sequence>
<organism evidence="2">
    <name type="scientific">Pneumocystis jirovecii</name>
    <name type="common">Human pneumocystis pneumonia agent</name>
    <dbReference type="NCBI Taxonomy" id="42068"/>
    <lineage>
        <taxon>Eukaryota</taxon>
        <taxon>Fungi</taxon>
        <taxon>Dikarya</taxon>
        <taxon>Ascomycota</taxon>
        <taxon>Taphrinomycotina</taxon>
        <taxon>Pneumocystomycetes</taxon>
        <taxon>Pneumocystaceae</taxon>
        <taxon>Pneumocystis</taxon>
    </lineage>
</organism>
<name>L0P7A3_PNEJI</name>
<dbReference type="Proteomes" id="UP000010422">
    <property type="component" value="Unassembled WGS sequence"/>
</dbReference>
<dbReference type="AlphaFoldDB" id="L0P7A3"/>
<comment type="caution">
    <text evidence="1">The sequence shown here is derived from an EMBL/GenBank/DDBJ whole genome shotgun (WGS) entry which is preliminary data.</text>
</comment>
<evidence type="ECO:0000313" key="2">
    <source>
        <dbReference type="Proteomes" id="UP000010422"/>
    </source>
</evidence>
<proteinExistence type="predicted"/>